<accession>A1YJ36</accession>
<evidence type="ECO:0000313" key="7">
    <source>
        <dbReference type="EMBL" id="QED40246.1"/>
    </source>
</evidence>
<dbReference type="EMBL" id="MZ292981">
    <property type="protein sequence ID" value="QWS70909.1"/>
    <property type="molecule type" value="Genomic_DNA"/>
</dbReference>
<evidence type="ECO:0000313" key="9">
    <source>
        <dbReference type="EMBL" id="QWS70909.1"/>
    </source>
</evidence>
<dbReference type="EMBL" id="EF035042">
    <property type="protein sequence ID" value="ABM45756.1"/>
    <property type="molecule type" value="Genomic_DNA"/>
</dbReference>
<proteinExistence type="predicted"/>
<evidence type="ECO:0000313" key="4">
    <source>
        <dbReference type="EMBL" id="AFH58997.1"/>
    </source>
</evidence>
<dbReference type="EMBL" id="MK503923">
    <property type="protein sequence ID" value="QED39959.1"/>
    <property type="molecule type" value="Genomic_DNA"/>
</dbReference>
<evidence type="ECO:0000313" key="1">
    <source>
        <dbReference type="EMBL" id="ABM45756.1"/>
    </source>
</evidence>
<reference evidence="1" key="4">
    <citation type="submission" date="2009-09" db="EMBL/GenBank/DDBJ databases">
        <authorList>
            <person name="Harrison R.L."/>
            <person name="Puttler B."/>
            <person name="Popham H.J."/>
        </authorList>
    </citation>
    <scope>NUCLEOTIDE SEQUENCE</scope>
    <source>
        <strain evidence="1">3AP2</strain>
    </source>
</reference>
<reference evidence="4" key="6">
    <citation type="journal article" date="2012" name="J. Invertebr. Pathol.">
        <title>Analysis of a naturally-occurring deletion mutant of Spodoptera frugiperda multiple nucleopolyhedrovirus reveals sf58 as a new per os infectivity factor of lepidopteran-infecting baculoviruses.</title>
        <authorList>
            <person name="Simon O."/>
            <person name="Palma L."/>
            <person name="Williams T."/>
            <person name="Lopez-Ferber M."/>
            <person name="Caballero P."/>
        </authorList>
    </citation>
    <scope>NUCLEOTIDE SEQUENCE</scope>
    <source>
        <strain evidence="4">Nicaraguan</strain>
    </source>
</reference>
<dbReference type="Proteomes" id="UP000204663">
    <property type="component" value="Segment"/>
</dbReference>
<reference evidence="5" key="7">
    <citation type="submission" date="2013-11" db="EMBL/GenBank/DDBJ databases">
        <authorList>
            <person name="Hoang H.T."/>
            <person name="Killian M.L."/>
            <person name="Madson D.M."/>
            <person name="Arruda P.H.E."/>
            <person name="Sun D."/>
            <person name="Schwartz K.J."/>
            <person name="Yoon K."/>
        </authorList>
    </citation>
    <scope>NUCLEOTIDE SEQUENCE</scope>
    <source>
        <strain evidence="5">Colombian</strain>
    </source>
</reference>
<keyword evidence="10" id="KW-1185">Reference proteome</keyword>
<reference evidence="5" key="8">
    <citation type="journal article" date="2015" name="BMC Genomics">
        <title>Evidence of recent interspecies horizontal gene transfer regarding nucleopolyhedrovirus infection of Spodoptera frugiperda.</title>
        <authorList>
            <person name="Barrera G.P."/>
            <person name="Belaich M.N."/>
            <person name="Patarroyo M.A."/>
            <person name="Villamizar L.F."/>
            <person name="Ghiringhelli P.D."/>
        </authorList>
    </citation>
    <scope>NUCLEOTIDE SEQUENCE</scope>
    <source>
        <strain evidence="5">Colombian</strain>
    </source>
</reference>
<evidence type="ECO:0000313" key="5">
    <source>
        <dbReference type="EMBL" id="AIW01457.1"/>
    </source>
</evidence>
<evidence type="ECO:0000313" key="3">
    <source>
        <dbReference type="EMBL" id="ADV91278.1"/>
    </source>
</evidence>
<dbReference type="OrthoDB" id="20453at10239"/>
<dbReference type="InterPro" id="IPR012428">
    <property type="entry name" value="AcMNPV_Orf117"/>
</dbReference>
<evidence type="ECO:0000313" key="6">
    <source>
        <dbReference type="EMBL" id="QED39959.1"/>
    </source>
</evidence>
<name>A1YJ36_NPVSF</name>
<dbReference type="EMBL" id="MK503925">
    <property type="protein sequence ID" value="QED40246.1"/>
    <property type="molecule type" value="Genomic_DNA"/>
</dbReference>
<reference evidence="3" key="5">
    <citation type="journal article" date="2011" name="J. Invertebr. Pathol.">
        <title>Sequence comparison between three geographically distinct Spodoptera frugiperda multiple nucleopolyhedrovirus isolates: Detecting positively selected genes.</title>
        <authorList>
            <person name="Simon O."/>
            <person name="Palma L."/>
            <person name="Beperet I."/>
            <person name="Munoz D."/>
            <person name="Lopez-Ferber M."/>
            <person name="Caballero P."/>
            <person name="Williams T."/>
        </authorList>
    </citation>
    <scope>NUCLEOTIDE SEQUENCE</scope>
    <source>
        <strain evidence="3">Nicaraguan</strain>
    </source>
</reference>
<reference evidence="8" key="10">
    <citation type="journal article" date="2021" name="Infect. Genet. Evol.">
        <title>Genomic diversity in a population of Spodoptera frugiperda nucleopolyhedrovirus.</title>
        <authorList>
            <person name="Masson T."/>
            <person name="Fabre M.L."/>
            <person name="Pidre M.L."/>
            <person name="Niz J.M."/>
            <person name="Berretta M.F."/>
            <person name="Romanowski V."/>
            <person name="Ferrelli M.L."/>
        </authorList>
    </citation>
    <scope>NUCLEOTIDE SEQUENCE</scope>
    <source>
        <strain evidence="8">ARG-M</strain>
    </source>
</reference>
<protein>
    <submittedName>
        <fullName evidence="8">Sf46</fullName>
    </submittedName>
</protein>
<dbReference type="Pfam" id="PF07785">
    <property type="entry name" value="DUF1623"/>
    <property type="match status" value="1"/>
</dbReference>
<organism evidence="1 10">
    <name type="scientific">Spodoptera frugiperda nuclear polyhedrosis virus</name>
    <name type="common">SfNPV</name>
    <dbReference type="NCBI Taxonomy" id="10455"/>
    <lineage>
        <taxon>Viruses</taxon>
        <taxon>Viruses incertae sedis</taxon>
        <taxon>Naldaviricetes</taxon>
        <taxon>Lefavirales</taxon>
        <taxon>Baculoviridae</taxon>
        <taxon>Alphabaculovirus</taxon>
        <taxon>Alphabaculovirus spofrugiperdae</taxon>
    </lineage>
</organism>
<reference evidence="2" key="3">
    <citation type="journal article" date="2008" name="J. Gen. Virol.">
        <title>Analysis of the genome of Spodoptera frugiperda nucleopolyhedrovirus (SfMNPV-19) and of the high genomic heterogeneity in group II nucleopolyhedroviruses.</title>
        <authorList>
            <person name="Wolff J.L."/>
            <person name="Valicente F.H."/>
            <person name="Martins R."/>
            <person name="Oliveira J.V."/>
            <person name="Zanotto P.M."/>
        </authorList>
    </citation>
    <scope>NUCLEOTIDE SEQUENCE</scope>
    <source>
        <strain evidence="2">19</strain>
    </source>
</reference>
<reference evidence="9" key="11">
    <citation type="submission" date="2021-05" db="EMBL/GenBank/DDBJ databases">
        <title>Genome sequence of the Spodoptera frugiperda multiple nucleopolyhedrovirus (SfMNPV) isolated from the fall armyworm, Spodoptera frugiperda, in Nigeria, Africa.</title>
        <authorList>
            <person name="Wennmann J.T."/>
            <person name="Tepa-Yotto G.T."/>
            <person name="Jehle J.A."/>
            <person name="Goergen G."/>
        </authorList>
    </citation>
    <scope>NUCLEOTIDE SEQUENCE</scope>
    <source>
        <strain evidence="9">KA1</strain>
    </source>
</reference>
<gene>
    <name evidence="9" type="primary">hypothetical protein</name>
    <name evidence="3" type="ORF">Sf46</name>
</gene>
<dbReference type="EMBL" id="HM595733">
    <property type="protein sequence ID" value="ADV91278.1"/>
    <property type="molecule type" value="Genomic_DNA"/>
</dbReference>
<evidence type="ECO:0000313" key="2">
    <source>
        <dbReference type="EMBL" id="ACA02603.1"/>
    </source>
</evidence>
<dbReference type="RefSeq" id="YP_001036338.1">
    <property type="nucleotide sequence ID" value="NC_009011.2"/>
</dbReference>
<reference evidence="6" key="9">
    <citation type="submission" date="2019-02" db="EMBL/GenBank/DDBJ databases">
        <title>Genetic diversity of Spodoptera frugiperda multiple nucleopolyhedovirus and pathogenicity against corn- and rice-strain S. frugiperda larvae.</title>
        <authorList>
            <person name="Harrison R.L."/>
            <person name="Rowley D.L."/>
            <person name="Popham H.J."/>
        </authorList>
    </citation>
    <scope>NUCLEOTIDE SEQUENCE</scope>
    <source>
        <strain evidence="7">IIBBL BCIPV 1197</strain>
        <strain evidence="6">IIBBL BCIPV 281</strain>
    </source>
</reference>
<reference evidence="1 10" key="2">
    <citation type="journal article" date="2008" name="J. Gen. Virol.">
        <title>Genomic sequence analysis of a fast-killing isolate of Spodoptera frugiperda multiple nucleopolyhedrovirus.</title>
        <authorList>
            <person name="Harrison R.L."/>
            <person name="Puttler B."/>
            <person name="Popham H.J."/>
        </authorList>
    </citation>
    <scope>NUCLEOTIDE SEQUENCE [LARGE SCALE GENOMIC DNA]</scope>
    <source>
        <strain evidence="1">3AP2</strain>
    </source>
</reference>
<dbReference type="EMBL" id="JF899325">
    <property type="protein sequence ID" value="AFH58997.1"/>
    <property type="molecule type" value="Genomic_DNA"/>
</dbReference>
<sequence>MKLVNFVISIHNHLNLDQKDVYYKILRHFDVVDAVMCINGDCLAVCKSAVTHENEPVDFLNFINHNDDNDEHDMKIVDQYEDVELLLDRIYNLVEMYNFRQQ</sequence>
<dbReference type="EMBL" id="KF891883">
    <property type="protein sequence ID" value="AIW01457.1"/>
    <property type="molecule type" value="Genomic_DNA"/>
</dbReference>
<dbReference type="EMBL" id="EU258200">
    <property type="protein sequence ID" value="ACA02603.1"/>
    <property type="molecule type" value="Genomic_DNA"/>
</dbReference>
<evidence type="ECO:0000313" key="8">
    <source>
        <dbReference type="EMBL" id="QRN46158.1"/>
    </source>
</evidence>
<evidence type="ECO:0000313" key="10">
    <source>
        <dbReference type="Proteomes" id="UP000204663"/>
    </source>
</evidence>
<reference evidence="2" key="1">
    <citation type="submission" date="2007-10" db="EMBL/GenBank/DDBJ databases">
        <authorList>
            <person name="Wolff J.L.C."/>
            <person name="Valicente F.H."/>
            <person name="Oliveira J.V.C."/>
            <person name="Zanotto P.M.A."/>
        </authorList>
    </citation>
    <scope>NUCLEOTIDE SEQUENCE</scope>
    <source>
        <strain evidence="2">19</strain>
    </source>
</reference>
<organismHost>
    <name type="scientific">Lepidoptera</name>
    <name type="common">moths &amp; butterflies</name>
    <dbReference type="NCBI Taxonomy" id="7088"/>
</organismHost>
<dbReference type="EMBL" id="MW162628">
    <property type="protein sequence ID" value="QRN46158.1"/>
    <property type="molecule type" value="Genomic_DNA"/>
</dbReference>
<dbReference type="KEGG" id="vg:5176060"/>